<dbReference type="EMBL" id="MCFH01000011">
    <property type="protein sequence ID" value="ORX54285.1"/>
    <property type="molecule type" value="Genomic_DNA"/>
</dbReference>
<keyword evidence="2" id="KW-0472">Membrane</keyword>
<keyword evidence="4" id="KW-1185">Reference proteome</keyword>
<keyword evidence="2" id="KW-1133">Transmembrane helix</keyword>
<evidence type="ECO:0000313" key="4">
    <source>
        <dbReference type="Proteomes" id="UP000193719"/>
    </source>
</evidence>
<dbReference type="AlphaFoldDB" id="A0A1Y1VEL1"/>
<accession>A0A1Y1VEL1</accession>
<dbReference type="Pfam" id="PF14770">
    <property type="entry name" value="TMEM18"/>
    <property type="match status" value="1"/>
</dbReference>
<feature type="region of interest" description="Disordered" evidence="1">
    <location>
        <begin position="162"/>
        <end position="209"/>
    </location>
</feature>
<sequence length="209" mass="24273">MATLDIYIYSLKREFSKYVIALQNLTKINWATFFTTENLLAIKEKFCTDAHNVFGNVLWNDRFIMMLCLIHVLIIVEIIQDRKSFIKQIFHVILLTILSFSSSFLNMLGANNWTRIAAKNYFDRNGKFMLYFLNIPVLFELILCLLIICCLSLGILSSTKTKDKKSKTTVKKPVKKAMPEPKKPIKDQNTKGNVKPEKKPVKVNRKKFN</sequence>
<evidence type="ECO:0000313" key="3">
    <source>
        <dbReference type="EMBL" id="ORX54285.1"/>
    </source>
</evidence>
<protein>
    <submittedName>
        <fullName evidence="3">Uncharacterized protein</fullName>
    </submittedName>
</protein>
<name>A0A1Y1VEL1_9FUNG</name>
<reference evidence="3 4" key="1">
    <citation type="submission" date="2016-08" db="EMBL/GenBank/DDBJ databases">
        <title>Genomes of anaerobic fungi encode conserved fungal cellulosomes for biomass hydrolysis.</title>
        <authorList>
            <consortium name="DOE Joint Genome Institute"/>
            <person name="Haitjema C.H."/>
            <person name="Gilmore S.P."/>
            <person name="Henske J.K."/>
            <person name="Solomon K.V."/>
            <person name="De Groot R."/>
            <person name="Kuo A."/>
            <person name="Mondo S.J."/>
            <person name="Salamov A.A."/>
            <person name="Labutti K."/>
            <person name="Zhao Z."/>
            <person name="Chiniquy J."/>
            <person name="Barry K."/>
            <person name="Brewer H.M."/>
            <person name="Purvine S.O."/>
            <person name="Wright A.T."/>
            <person name="Boxma B."/>
            <person name="Van Alen T."/>
            <person name="Hackstein J.H."/>
            <person name="Baker S.E."/>
            <person name="Grigoriev I.V."/>
            <person name="O'Malley M.A."/>
        </authorList>
    </citation>
    <scope>NUCLEOTIDE SEQUENCE [LARGE SCALE GENOMIC DNA]</scope>
    <source>
        <strain evidence="4">finn</strain>
    </source>
</reference>
<keyword evidence="2" id="KW-0812">Transmembrane</keyword>
<organism evidence="3 4">
    <name type="scientific">Piromyces finnis</name>
    <dbReference type="NCBI Taxonomy" id="1754191"/>
    <lineage>
        <taxon>Eukaryota</taxon>
        <taxon>Fungi</taxon>
        <taxon>Fungi incertae sedis</taxon>
        <taxon>Chytridiomycota</taxon>
        <taxon>Chytridiomycota incertae sedis</taxon>
        <taxon>Neocallimastigomycetes</taxon>
        <taxon>Neocallimastigales</taxon>
        <taxon>Neocallimastigaceae</taxon>
        <taxon>Piromyces</taxon>
    </lineage>
</organism>
<evidence type="ECO:0000256" key="1">
    <source>
        <dbReference type="SAM" id="MobiDB-lite"/>
    </source>
</evidence>
<feature type="compositionally biased region" description="Basic and acidic residues" evidence="1">
    <location>
        <begin position="177"/>
        <end position="200"/>
    </location>
</feature>
<feature type="transmembrane region" description="Helical" evidence="2">
    <location>
        <begin position="128"/>
        <end position="156"/>
    </location>
</feature>
<feature type="transmembrane region" description="Helical" evidence="2">
    <location>
        <begin position="63"/>
        <end position="80"/>
    </location>
</feature>
<dbReference type="Proteomes" id="UP000193719">
    <property type="component" value="Unassembled WGS sequence"/>
</dbReference>
<evidence type="ECO:0000256" key="2">
    <source>
        <dbReference type="SAM" id="Phobius"/>
    </source>
</evidence>
<dbReference type="InterPro" id="IPR026721">
    <property type="entry name" value="TMEM18"/>
</dbReference>
<comment type="caution">
    <text evidence="3">The sequence shown here is derived from an EMBL/GenBank/DDBJ whole genome shotgun (WGS) entry which is preliminary data.</text>
</comment>
<dbReference type="STRING" id="1754191.A0A1Y1VEL1"/>
<proteinExistence type="predicted"/>
<feature type="compositionally biased region" description="Basic residues" evidence="1">
    <location>
        <begin position="162"/>
        <end position="175"/>
    </location>
</feature>
<reference evidence="3 4" key="2">
    <citation type="submission" date="2016-08" db="EMBL/GenBank/DDBJ databases">
        <title>Pervasive Adenine N6-methylation of Active Genes in Fungi.</title>
        <authorList>
            <consortium name="DOE Joint Genome Institute"/>
            <person name="Mondo S.J."/>
            <person name="Dannebaum R.O."/>
            <person name="Kuo R.C."/>
            <person name="Labutti K."/>
            <person name="Haridas S."/>
            <person name="Kuo A."/>
            <person name="Salamov A."/>
            <person name="Ahrendt S.R."/>
            <person name="Lipzen A."/>
            <person name="Sullivan W."/>
            <person name="Andreopoulos W.B."/>
            <person name="Clum A."/>
            <person name="Lindquist E."/>
            <person name="Daum C."/>
            <person name="Ramamoorthy G.K."/>
            <person name="Gryganskyi A."/>
            <person name="Culley D."/>
            <person name="Magnuson J.K."/>
            <person name="James T.Y."/>
            <person name="O'Malley M.A."/>
            <person name="Stajich J.E."/>
            <person name="Spatafora J.W."/>
            <person name="Visel A."/>
            <person name="Grigoriev I.V."/>
        </authorList>
    </citation>
    <scope>NUCLEOTIDE SEQUENCE [LARGE SCALE GENOMIC DNA]</scope>
    <source>
        <strain evidence="4">finn</strain>
    </source>
</reference>
<feature type="transmembrane region" description="Helical" evidence="2">
    <location>
        <begin position="89"/>
        <end position="108"/>
    </location>
</feature>
<dbReference type="OrthoDB" id="411535at2759"/>
<gene>
    <name evidence="3" type="ORF">BCR36DRAFT_348407</name>
</gene>